<dbReference type="AlphaFoldDB" id="A0A418HJU1"/>
<gene>
    <name evidence="3" type="ORF">BUZ01_14540</name>
</gene>
<dbReference type="EMBL" id="QXRZ01000105">
    <property type="protein sequence ID" value="RIL40369.1"/>
    <property type="molecule type" value="Genomic_DNA"/>
</dbReference>
<protein>
    <recommendedName>
        <fullName evidence="5">Lipoprotein</fullName>
    </recommendedName>
</protein>
<reference evidence="3 4" key="1">
    <citation type="journal article" date="2016" name="Front. Microbiol.">
        <title>Comprehensive Phylogenetic Analysis of Bovine Non-aureus Staphylococci Species Based on Whole-Genome Sequencing.</title>
        <authorList>
            <person name="Naushad S."/>
            <person name="Barkema H.W."/>
            <person name="Luby C."/>
            <person name="Condas L.A."/>
            <person name="Nobrega D.B."/>
            <person name="Carson D.A."/>
            <person name="De Buck J."/>
        </authorList>
    </citation>
    <scope>NUCLEOTIDE SEQUENCE [LARGE SCALE GENOMIC DNA]</scope>
    <source>
        <strain evidence="3 4">SNUC 1388</strain>
    </source>
</reference>
<evidence type="ECO:0000256" key="1">
    <source>
        <dbReference type="SAM" id="MobiDB-lite"/>
    </source>
</evidence>
<feature type="chain" id="PRO_5039105205" description="Lipoprotein" evidence="2">
    <location>
        <begin position="20"/>
        <end position="133"/>
    </location>
</feature>
<accession>A0A418HJU1</accession>
<name>A0A418HJU1_STAGA</name>
<feature type="signal peptide" evidence="2">
    <location>
        <begin position="1"/>
        <end position="19"/>
    </location>
</feature>
<sequence>MKKLNLLLTGVLSATLLLGACGNEDAEKKEDNKKSESVEKKDKSSEQDTTNEQENNNNVDNTESDKNTDGLNHAKPIEEMTPEEYDTYLLTQKRSYLTKEQQKRYDELLEMKGSTPGENDEKNKAYNNKKRNE</sequence>
<evidence type="ECO:0000256" key="2">
    <source>
        <dbReference type="SAM" id="SignalP"/>
    </source>
</evidence>
<dbReference type="PROSITE" id="PS51257">
    <property type="entry name" value="PROKAR_LIPOPROTEIN"/>
    <property type="match status" value="1"/>
</dbReference>
<proteinExistence type="predicted"/>
<comment type="caution">
    <text evidence="3">The sequence shown here is derived from an EMBL/GenBank/DDBJ whole genome shotgun (WGS) entry which is preliminary data.</text>
</comment>
<feature type="non-terminal residue" evidence="3">
    <location>
        <position position="133"/>
    </location>
</feature>
<feature type="compositionally biased region" description="Basic and acidic residues" evidence="1">
    <location>
        <begin position="25"/>
        <end position="46"/>
    </location>
</feature>
<evidence type="ECO:0008006" key="5">
    <source>
        <dbReference type="Google" id="ProtNLM"/>
    </source>
</evidence>
<feature type="compositionally biased region" description="Basic and acidic residues" evidence="1">
    <location>
        <begin position="119"/>
        <end position="133"/>
    </location>
</feature>
<dbReference type="Proteomes" id="UP000283576">
    <property type="component" value="Unassembled WGS sequence"/>
</dbReference>
<feature type="compositionally biased region" description="Low complexity" evidence="1">
    <location>
        <begin position="47"/>
        <end position="61"/>
    </location>
</feature>
<feature type="region of interest" description="Disordered" evidence="1">
    <location>
        <begin position="107"/>
        <end position="133"/>
    </location>
</feature>
<keyword evidence="2" id="KW-0732">Signal</keyword>
<evidence type="ECO:0000313" key="4">
    <source>
        <dbReference type="Proteomes" id="UP000283576"/>
    </source>
</evidence>
<evidence type="ECO:0000313" key="3">
    <source>
        <dbReference type="EMBL" id="RIL40369.1"/>
    </source>
</evidence>
<organism evidence="3 4">
    <name type="scientific">Staphylococcus gallinarum</name>
    <dbReference type="NCBI Taxonomy" id="1293"/>
    <lineage>
        <taxon>Bacteria</taxon>
        <taxon>Bacillati</taxon>
        <taxon>Bacillota</taxon>
        <taxon>Bacilli</taxon>
        <taxon>Bacillales</taxon>
        <taxon>Staphylococcaceae</taxon>
        <taxon>Staphylococcus</taxon>
    </lineage>
</organism>
<feature type="region of interest" description="Disordered" evidence="1">
    <location>
        <begin position="21"/>
        <end position="86"/>
    </location>
</feature>